<proteinExistence type="predicted"/>
<dbReference type="Proteomes" id="UP001498398">
    <property type="component" value="Unassembled WGS sequence"/>
</dbReference>
<keyword evidence="1" id="KW-0812">Transmembrane</keyword>
<organism evidence="2 3">
    <name type="scientific">Marasmiellus scandens</name>
    <dbReference type="NCBI Taxonomy" id="2682957"/>
    <lineage>
        <taxon>Eukaryota</taxon>
        <taxon>Fungi</taxon>
        <taxon>Dikarya</taxon>
        <taxon>Basidiomycota</taxon>
        <taxon>Agaricomycotina</taxon>
        <taxon>Agaricomycetes</taxon>
        <taxon>Agaricomycetidae</taxon>
        <taxon>Agaricales</taxon>
        <taxon>Marasmiineae</taxon>
        <taxon>Omphalotaceae</taxon>
        <taxon>Marasmiellus</taxon>
    </lineage>
</organism>
<dbReference type="EMBL" id="JBANRG010000001">
    <property type="protein sequence ID" value="KAK7473016.1"/>
    <property type="molecule type" value="Genomic_DNA"/>
</dbReference>
<evidence type="ECO:0000313" key="2">
    <source>
        <dbReference type="EMBL" id="KAK7473016.1"/>
    </source>
</evidence>
<keyword evidence="1" id="KW-0472">Membrane</keyword>
<accession>A0ABR1K826</accession>
<protein>
    <submittedName>
        <fullName evidence="2">Uncharacterized protein</fullName>
    </submittedName>
</protein>
<keyword evidence="3" id="KW-1185">Reference proteome</keyword>
<sequence>MSILNFACSAVIKPLLRISHSVAEEVFSSFAVFVLSTALSLFAASAEVKPDEVSNPRLNFAMIFWIRVIVISMFTLAISDDNATTPNTGTAKKVSASKLLVQVPDAAQRRMSCPVSFVHAQAEDEV</sequence>
<reference evidence="2 3" key="1">
    <citation type="submission" date="2024-01" db="EMBL/GenBank/DDBJ databases">
        <title>A draft genome for the cacao thread blight pathogen Marasmiellus scandens.</title>
        <authorList>
            <person name="Baruah I.K."/>
            <person name="Leung J."/>
            <person name="Bukari Y."/>
            <person name="Amoako-Attah I."/>
            <person name="Meinhardt L.W."/>
            <person name="Bailey B.A."/>
            <person name="Cohen S.P."/>
        </authorList>
    </citation>
    <scope>NUCLEOTIDE SEQUENCE [LARGE SCALE GENOMIC DNA]</scope>
    <source>
        <strain evidence="2 3">GH-19</strain>
    </source>
</reference>
<comment type="caution">
    <text evidence="2">The sequence shown here is derived from an EMBL/GenBank/DDBJ whole genome shotgun (WGS) entry which is preliminary data.</text>
</comment>
<gene>
    <name evidence="2" type="ORF">VKT23_001120</name>
</gene>
<feature type="transmembrane region" description="Helical" evidence="1">
    <location>
        <begin position="58"/>
        <end position="78"/>
    </location>
</feature>
<keyword evidence="1" id="KW-1133">Transmembrane helix</keyword>
<evidence type="ECO:0000256" key="1">
    <source>
        <dbReference type="SAM" id="Phobius"/>
    </source>
</evidence>
<name>A0ABR1K826_9AGAR</name>
<feature type="transmembrane region" description="Helical" evidence="1">
    <location>
        <begin position="26"/>
        <end position="46"/>
    </location>
</feature>
<evidence type="ECO:0000313" key="3">
    <source>
        <dbReference type="Proteomes" id="UP001498398"/>
    </source>
</evidence>